<dbReference type="InterPro" id="IPR023214">
    <property type="entry name" value="HAD_sf"/>
</dbReference>
<dbReference type="InterPro" id="IPR036412">
    <property type="entry name" value="HAD-like_sf"/>
</dbReference>
<dbReference type="GO" id="GO:0019354">
    <property type="term" value="P:siroheme biosynthetic process"/>
    <property type="evidence" value="ECO:0007669"/>
    <property type="project" value="TreeGrafter"/>
</dbReference>
<dbReference type="GO" id="GO:0004851">
    <property type="term" value="F:uroporphyrin-III C-methyltransferase activity"/>
    <property type="evidence" value="ECO:0007669"/>
    <property type="project" value="TreeGrafter"/>
</dbReference>
<keyword evidence="2" id="KW-0808">Transferase</keyword>
<feature type="domain" description="Tetrapyrrole methylase" evidence="1">
    <location>
        <begin position="201"/>
        <end position="300"/>
    </location>
</feature>
<keyword evidence="2" id="KW-0489">Methyltransferase</keyword>
<dbReference type="SUPFAM" id="SSF53790">
    <property type="entry name" value="Tetrapyrrole methylase"/>
    <property type="match status" value="1"/>
</dbReference>
<dbReference type="InterPro" id="IPR000878">
    <property type="entry name" value="4pyrrol_Mease"/>
</dbReference>
<proteinExistence type="predicted"/>
<sequence length="461" mass="50908">MPLLASLLCAGETHLDKIRDGRVKWLRSSYDPAQLLSLGCEVVGGLGEKALKQRITSECKRPRVPVNVLDCEELSTFILFSTYTSGDILLGVTINGKGCKLAARIKRELVACLKPIIGEIRDRDDDDDAVHTSKLNALVHEFDMTADKRVAQRVRFLSRVVEYYSLLQLAHLTVESLSHEYSVLTDGAVGRQSAPPAKGFILLVSAGPDSVSMLTLGALQEIHSADLVLADKLVLQPVLDLIPQKRTRLFIARKFPGNAERAHQELLQLGLESLLKGEKVVRLKQGDPYIFGRGADQVLICTGTERRGALPKLPRHVETRTTVFLMALHRIVDLIPHIIEEKQWPVDLPVAILERASYPDQRIIRTTLGNTAKAVKALGSRPPRPILEAQAALAFLDKHKVSFILLTNGGGTTEAARARALSDTLATPLSEHQIFQSHMPMQTWARNERFRCVMVAGGECD</sequence>
<accession>A0A4V1J2T4</accession>
<name>A0A4V1J2T4_9ASCO</name>
<dbReference type="InterPro" id="IPR050161">
    <property type="entry name" value="Siro_Cobalamin_biosynth"/>
</dbReference>
<dbReference type="InterPro" id="IPR035996">
    <property type="entry name" value="4pyrrol_Methylase_sf"/>
</dbReference>
<dbReference type="AlphaFoldDB" id="A0A4V1J2T4"/>
<organism evidence="2 3">
    <name type="scientific">Metschnikowia bicuspidata</name>
    <dbReference type="NCBI Taxonomy" id="27322"/>
    <lineage>
        <taxon>Eukaryota</taxon>
        <taxon>Fungi</taxon>
        <taxon>Dikarya</taxon>
        <taxon>Ascomycota</taxon>
        <taxon>Saccharomycotina</taxon>
        <taxon>Pichiomycetes</taxon>
        <taxon>Metschnikowiaceae</taxon>
        <taxon>Metschnikowia</taxon>
    </lineage>
</organism>
<dbReference type="OrthoDB" id="508204at2759"/>
<dbReference type="PANTHER" id="PTHR45790">
    <property type="entry name" value="SIROHEME SYNTHASE-RELATED"/>
    <property type="match status" value="1"/>
</dbReference>
<dbReference type="Pfam" id="PF00590">
    <property type="entry name" value="TP_methylase"/>
    <property type="match status" value="1"/>
</dbReference>
<dbReference type="InterPro" id="IPR006357">
    <property type="entry name" value="HAD-SF_hydro_IIA"/>
</dbReference>
<evidence type="ECO:0000259" key="1">
    <source>
        <dbReference type="Pfam" id="PF00590"/>
    </source>
</evidence>
<dbReference type="PANTHER" id="PTHR45790:SF6">
    <property type="entry name" value="UROPORPHYRINOGEN-III C-METHYLTRANSFERASE"/>
    <property type="match status" value="1"/>
</dbReference>
<evidence type="ECO:0000313" key="2">
    <source>
        <dbReference type="EMBL" id="RKP29669.1"/>
    </source>
</evidence>
<reference evidence="3" key="1">
    <citation type="journal article" date="2018" name="Nat. Microbiol.">
        <title>Leveraging single-cell genomics to expand the fungal tree of life.</title>
        <authorList>
            <person name="Ahrendt S.R."/>
            <person name="Quandt C.A."/>
            <person name="Ciobanu D."/>
            <person name="Clum A."/>
            <person name="Salamov A."/>
            <person name="Andreopoulos B."/>
            <person name="Cheng J.F."/>
            <person name="Woyke T."/>
            <person name="Pelin A."/>
            <person name="Henrissat B."/>
            <person name="Reynolds N.K."/>
            <person name="Benny G.L."/>
            <person name="Smith M.E."/>
            <person name="James T.Y."/>
            <person name="Grigoriev I.V."/>
        </authorList>
    </citation>
    <scope>NUCLEOTIDE SEQUENCE [LARGE SCALE GENOMIC DNA]</scope>
    <source>
        <strain evidence="3">Baker2002</strain>
    </source>
</reference>
<gene>
    <name evidence="2" type="ORF">METBISCDRAFT_31493</name>
</gene>
<dbReference type="Proteomes" id="UP000268321">
    <property type="component" value="Unassembled WGS sequence"/>
</dbReference>
<dbReference type="SUPFAM" id="SSF75615">
    <property type="entry name" value="Siroheme synthase middle domains-like"/>
    <property type="match status" value="1"/>
</dbReference>
<dbReference type="Gene3D" id="3.40.1010.10">
    <property type="entry name" value="Cobalt-precorrin-4 Transmethylase, Domain 1"/>
    <property type="match status" value="1"/>
</dbReference>
<dbReference type="Gene3D" id="3.40.50.1000">
    <property type="entry name" value="HAD superfamily/HAD-like"/>
    <property type="match status" value="1"/>
</dbReference>
<dbReference type="EMBL" id="ML004478">
    <property type="protein sequence ID" value="RKP29669.1"/>
    <property type="molecule type" value="Genomic_DNA"/>
</dbReference>
<protein>
    <submittedName>
        <fullName evidence="2">Tetrapyrrole methylase</fullName>
    </submittedName>
</protein>
<dbReference type="Pfam" id="PF13344">
    <property type="entry name" value="Hydrolase_6"/>
    <property type="match status" value="1"/>
</dbReference>
<dbReference type="SUPFAM" id="SSF56784">
    <property type="entry name" value="HAD-like"/>
    <property type="match status" value="1"/>
</dbReference>
<dbReference type="GO" id="GO:0032259">
    <property type="term" value="P:methylation"/>
    <property type="evidence" value="ECO:0007669"/>
    <property type="project" value="UniProtKB-KW"/>
</dbReference>
<dbReference type="InterPro" id="IPR014777">
    <property type="entry name" value="4pyrrole_Mease_sub1"/>
</dbReference>
<dbReference type="Gene3D" id="3.40.50.720">
    <property type="entry name" value="NAD(P)-binding Rossmann-like Domain"/>
    <property type="match status" value="1"/>
</dbReference>
<keyword evidence="3" id="KW-1185">Reference proteome</keyword>
<evidence type="ECO:0000313" key="3">
    <source>
        <dbReference type="Proteomes" id="UP000268321"/>
    </source>
</evidence>